<dbReference type="AlphaFoldDB" id="A0A0D0DDK0"/>
<accession>A0A0D0DDK0</accession>
<dbReference type="EMBL" id="KN828103">
    <property type="protein sequence ID" value="KIK75450.1"/>
    <property type="molecule type" value="Genomic_DNA"/>
</dbReference>
<feature type="non-terminal residue" evidence="1">
    <location>
        <position position="1"/>
    </location>
</feature>
<keyword evidence="2" id="KW-1185">Reference proteome</keyword>
<gene>
    <name evidence="1" type="ORF">PAXRUDRAFT_489320</name>
</gene>
<dbReference type="Proteomes" id="UP000054538">
    <property type="component" value="Unassembled WGS sequence"/>
</dbReference>
<sequence length="105" mass="11688">CDFGSLTRRTPTPATFFRFNPGCQGGAPPQGTSMPYQEYILHTACPGHLCRGAVIQHHLSSLPKKYNEINKELGQTGAGRTYEELVAEPRSQNIVELALKAFPWW</sequence>
<dbReference type="OrthoDB" id="2660902at2759"/>
<dbReference type="InParanoid" id="A0A0D0DDK0"/>
<evidence type="ECO:0000313" key="2">
    <source>
        <dbReference type="Proteomes" id="UP000054538"/>
    </source>
</evidence>
<reference evidence="1 2" key="1">
    <citation type="submission" date="2014-04" db="EMBL/GenBank/DDBJ databases">
        <authorList>
            <consortium name="DOE Joint Genome Institute"/>
            <person name="Kuo A."/>
            <person name="Kohler A."/>
            <person name="Jargeat P."/>
            <person name="Nagy L.G."/>
            <person name="Floudas D."/>
            <person name="Copeland A."/>
            <person name="Barry K.W."/>
            <person name="Cichocki N."/>
            <person name="Veneault-Fourrey C."/>
            <person name="LaButti K."/>
            <person name="Lindquist E.A."/>
            <person name="Lipzen A."/>
            <person name="Lundell T."/>
            <person name="Morin E."/>
            <person name="Murat C."/>
            <person name="Sun H."/>
            <person name="Tunlid A."/>
            <person name="Henrissat B."/>
            <person name="Grigoriev I.V."/>
            <person name="Hibbett D.S."/>
            <person name="Martin F."/>
            <person name="Nordberg H.P."/>
            <person name="Cantor M.N."/>
            <person name="Hua S.X."/>
        </authorList>
    </citation>
    <scope>NUCLEOTIDE SEQUENCE [LARGE SCALE GENOMIC DNA]</scope>
    <source>
        <strain evidence="1 2">Ve08.2h10</strain>
    </source>
</reference>
<reference evidence="2" key="2">
    <citation type="submission" date="2015-01" db="EMBL/GenBank/DDBJ databases">
        <title>Evolutionary Origins and Diversification of the Mycorrhizal Mutualists.</title>
        <authorList>
            <consortium name="DOE Joint Genome Institute"/>
            <consortium name="Mycorrhizal Genomics Consortium"/>
            <person name="Kohler A."/>
            <person name="Kuo A."/>
            <person name="Nagy L.G."/>
            <person name="Floudas D."/>
            <person name="Copeland A."/>
            <person name="Barry K.W."/>
            <person name="Cichocki N."/>
            <person name="Veneault-Fourrey C."/>
            <person name="LaButti K."/>
            <person name="Lindquist E.A."/>
            <person name="Lipzen A."/>
            <person name="Lundell T."/>
            <person name="Morin E."/>
            <person name="Murat C."/>
            <person name="Riley R."/>
            <person name="Ohm R."/>
            <person name="Sun H."/>
            <person name="Tunlid A."/>
            <person name="Henrissat B."/>
            <person name="Grigoriev I.V."/>
            <person name="Hibbett D.S."/>
            <person name="Martin F."/>
        </authorList>
    </citation>
    <scope>NUCLEOTIDE SEQUENCE [LARGE SCALE GENOMIC DNA]</scope>
    <source>
        <strain evidence="2">Ve08.2h10</strain>
    </source>
</reference>
<protein>
    <submittedName>
        <fullName evidence="1">Uncharacterized protein</fullName>
    </submittedName>
</protein>
<evidence type="ECO:0000313" key="1">
    <source>
        <dbReference type="EMBL" id="KIK75450.1"/>
    </source>
</evidence>
<proteinExistence type="predicted"/>
<organism evidence="1 2">
    <name type="scientific">Paxillus rubicundulus Ve08.2h10</name>
    <dbReference type="NCBI Taxonomy" id="930991"/>
    <lineage>
        <taxon>Eukaryota</taxon>
        <taxon>Fungi</taxon>
        <taxon>Dikarya</taxon>
        <taxon>Basidiomycota</taxon>
        <taxon>Agaricomycotina</taxon>
        <taxon>Agaricomycetes</taxon>
        <taxon>Agaricomycetidae</taxon>
        <taxon>Boletales</taxon>
        <taxon>Paxilineae</taxon>
        <taxon>Paxillaceae</taxon>
        <taxon>Paxillus</taxon>
    </lineage>
</organism>
<name>A0A0D0DDK0_9AGAM</name>
<dbReference type="HOGENOM" id="CLU_2242983_0_0_1"/>